<proteinExistence type="predicted"/>
<evidence type="ECO:0000313" key="1">
    <source>
        <dbReference type="EMBL" id="MCJ8211269.1"/>
    </source>
</evidence>
<comment type="caution">
    <text evidence="1">The sequence shown here is derived from an EMBL/GenBank/DDBJ whole genome shotgun (WGS) entry which is preliminary data.</text>
</comment>
<name>A0A9X1X581_9SPHI</name>
<organism evidence="1 2">
    <name type="scientific">Mucilaginibacter straminoryzae</name>
    <dbReference type="NCBI Taxonomy" id="2932774"/>
    <lineage>
        <taxon>Bacteria</taxon>
        <taxon>Pseudomonadati</taxon>
        <taxon>Bacteroidota</taxon>
        <taxon>Sphingobacteriia</taxon>
        <taxon>Sphingobacteriales</taxon>
        <taxon>Sphingobacteriaceae</taxon>
        <taxon>Mucilaginibacter</taxon>
    </lineage>
</organism>
<keyword evidence="2" id="KW-1185">Reference proteome</keyword>
<evidence type="ECO:0000313" key="2">
    <source>
        <dbReference type="Proteomes" id="UP001139450"/>
    </source>
</evidence>
<protein>
    <submittedName>
        <fullName evidence="1">Uncharacterized protein</fullName>
    </submittedName>
</protein>
<sequence>MLKQVQHDSFVIFKSDFPAFCYFRLPKWRNNIYLTANIYLNNMAEKNILGFSYKVEGITLASIDDNLRITKSFETRAITDRINEQLKAQNFKVDETTLRVKYIDDQLFLEGFAVEIKEPKTVGFLSGR</sequence>
<reference evidence="1" key="1">
    <citation type="submission" date="2022-04" db="EMBL/GenBank/DDBJ databases">
        <title>Mucilaginibacter sp. RS28 isolated from freshwater.</title>
        <authorList>
            <person name="Ko S.-R."/>
        </authorList>
    </citation>
    <scope>NUCLEOTIDE SEQUENCE</scope>
    <source>
        <strain evidence="1">RS28</strain>
    </source>
</reference>
<dbReference type="EMBL" id="JALJEJ010000008">
    <property type="protein sequence ID" value="MCJ8211269.1"/>
    <property type="molecule type" value="Genomic_DNA"/>
</dbReference>
<accession>A0A9X1X581</accession>
<gene>
    <name evidence="1" type="ORF">MUY27_16240</name>
</gene>
<dbReference type="Proteomes" id="UP001139450">
    <property type="component" value="Unassembled WGS sequence"/>
</dbReference>
<dbReference type="AlphaFoldDB" id="A0A9X1X581"/>